<protein>
    <submittedName>
        <fullName evidence="2">Uncharacterized protein</fullName>
    </submittedName>
</protein>
<name>S2DFA1_INDAL</name>
<gene>
    <name evidence="2" type="ORF">A33Q_3087</name>
</gene>
<comment type="caution">
    <text evidence="2">The sequence shown here is derived from an EMBL/GenBank/DDBJ whole genome shotgun (WGS) entry which is preliminary data.</text>
</comment>
<organism evidence="2 3">
    <name type="scientific">Indibacter alkaliphilus (strain CCUG 57479 / KCTC 22604 / LW1)</name>
    <dbReference type="NCBI Taxonomy" id="1189612"/>
    <lineage>
        <taxon>Bacteria</taxon>
        <taxon>Pseudomonadati</taxon>
        <taxon>Bacteroidota</taxon>
        <taxon>Cytophagia</taxon>
        <taxon>Cytophagales</taxon>
        <taxon>Cyclobacteriaceae</taxon>
    </lineage>
</organism>
<dbReference type="OrthoDB" id="823720at2"/>
<dbReference type="EMBL" id="ALWO02000037">
    <property type="protein sequence ID" value="EOZ95725.1"/>
    <property type="molecule type" value="Genomic_DNA"/>
</dbReference>
<keyword evidence="1" id="KW-1133">Transmembrane helix</keyword>
<keyword evidence="1" id="KW-0812">Transmembrane</keyword>
<dbReference type="STRING" id="1189612.A33Q_3087"/>
<accession>S2DFA1</accession>
<proteinExistence type="predicted"/>
<evidence type="ECO:0000313" key="3">
    <source>
        <dbReference type="Proteomes" id="UP000006073"/>
    </source>
</evidence>
<keyword evidence="1" id="KW-0472">Membrane</keyword>
<evidence type="ECO:0000256" key="1">
    <source>
        <dbReference type="SAM" id="Phobius"/>
    </source>
</evidence>
<dbReference type="Proteomes" id="UP000006073">
    <property type="component" value="Unassembled WGS sequence"/>
</dbReference>
<reference evidence="2 3" key="1">
    <citation type="journal article" date="2013" name="Genome Announc.">
        <title>Draft Genome Sequence of Indibacter alkaliphilus Strain LW1T, Isolated from Lonar Lake, a Haloalkaline Lake in the Buldana District of Maharashtra, India.</title>
        <authorList>
            <person name="Singh A."/>
            <person name="Kumar Jangir P."/>
            <person name="Sharma R."/>
            <person name="Singh A."/>
            <person name="Kumar Pinnaka A."/>
            <person name="Shivaji S."/>
        </authorList>
    </citation>
    <scope>NUCLEOTIDE SEQUENCE [LARGE SCALE GENOMIC DNA]</scope>
    <source>
        <strain evidence="3">CCUG 57479 / KCTC 22604 / LW1</strain>
    </source>
</reference>
<feature type="transmembrane region" description="Helical" evidence="1">
    <location>
        <begin position="108"/>
        <end position="129"/>
    </location>
</feature>
<evidence type="ECO:0000313" key="2">
    <source>
        <dbReference type="EMBL" id="EOZ95725.1"/>
    </source>
</evidence>
<feature type="transmembrane region" description="Helical" evidence="1">
    <location>
        <begin position="141"/>
        <end position="159"/>
    </location>
</feature>
<sequence length="183" mass="20767">MRSASFIILTLALFIFAGSISPTKSFAQEISEKFILLKKGKNQKTQIKFRVGESFSYKVKDFDFFLEDIIVDIQSDIIVLRENILRPEDILAVDIRHKDERNQTLKNISLLGMGGGVLFLSGFTFSSLIQEGNLSQLESSWPIPVALFGAGYAMSFLKYKTFKNRGRNKIQLVILYEDQIEIG</sequence>
<dbReference type="RefSeq" id="WP_009033487.1">
    <property type="nucleotide sequence ID" value="NZ_ALWO02000037.1"/>
</dbReference>
<dbReference type="AlphaFoldDB" id="S2DFA1"/>
<keyword evidence="3" id="KW-1185">Reference proteome</keyword>